<keyword evidence="5" id="KW-1185">Reference proteome</keyword>
<evidence type="ECO:0000256" key="3">
    <source>
        <dbReference type="SAM" id="MobiDB-lite"/>
    </source>
</evidence>
<keyword evidence="1" id="KW-0996">Nickel insertion</keyword>
<accession>A0ABT6PUF3</accession>
<dbReference type="PIRSF" id="PIRSF009467">
    <property type="entry name" value="Ureas_acces_UreF"/>
    <property type="match status" value="1"/>
</dbReference>
<reference evidence="4 5" key="1">
    <citation type="submission" date="2023-04" db="EMBL/GenBank/DDBJ databases">
        <title>Draft genome sequence of Saccharopolyspora sp. TS4A08 isolated from sweet potato rhizospheric soil.</title>
        <authorList>
            <person name="Suksaard P."/>
            <person name="Duangmal K."/>
        </authorList>
    </citation>
    <scope>NUCLEOTIDE SEQUENCE [LARGE SCALE GENOMIC DNA]</scope>
    <source>
        <strain evidence="4 5">TS4A08</strain>
    </source>
</reference>
<evidence type="ECO:0000256" key="2">
    <source>
        <dbReference type="ARBA" id="ARBA00023186"/>
    </source>
</evidence>
<dbReference type="EMBL" id="JASAOF010000019">
    <property type="protein sequence ID" value="MDI2031629.1"/>
    <property type="molecule type" value="Genomic_DNA"/>
</dbReference>
<dbReference type="Gene3D" id="1.10.4190.10">
    <property type="entry name" value="Urease accessory protein UreF"/>
    <property type="match status" value="1"/>
</dbReference>
<evidence type="ECO:0000313" key="4">
    <source>
        <dbReference type="EMBL" id="MDI2031629.1"/>
    </source>
</evidence>
<evidence type="ECO:0000313" key="5">
    <source>
        <dbReference type="Proteomes" id="UP001237595"/>
    </source>
</evidence>
<feature type="region of interest" description="Disordered" evidence="3">
    <location>
        <begin position="85"/>
        <end position="104"/>
    </location>
</feature>
<protein>
    <submittedName>
        <fullName evidence="4">Urease accessory UreF family protein</fullName>
    </submittedName>
</protein>
<dbReference type="RefSeq" id="WP_281457902.1">
    <property type="nucleotide sequence ID" value="NZ_JASAOF010000019.1"/>
</dbReference>
<gene>
    <name evidence="4" type="ORF">QFW96_23575</name>
</gene>
<sequence>MGIAALALADSRFPGGGHAHSGGVEEAASRGLVNSVADLREFMRGRLFGAGSGQAVFAAAATHAALRGVHTGHWAELDVEFDARTPSPAQREASRAQGKGMLRAGRAAWPSPTLTELVAATPRPHHPIVLGVLAATAGSSPREVALTAGYLAISGPASAGIRLLGLDPFAVNAALVELSAELDEIADEAARLAGTAPAELPAPGAPALDLLAEAHDRHHREEVRLFAS</sequence>
<name>A0ABT6PUF3_9PSEU</name>
<organism evidence="4 5">
    <name type="scientific">Saccharopolyspora ipomoeae</name>
    <dbReference type="NCBI Taxonomy" id="3042027"/>
    <lineage>
        <taxon>Bacteria</taxon>
        <taxon>Bacillati</taxon>
        <taxon>Actinomycetota</taxon>
        <taxon>Actinomycetes</taxon>
        <taxon>Pseudonocardiales</taxon>
        <taxon>Pseudonocardiaceae</taxon>
        <taxon>Saccharopolyspora</taxon>
    </lineage>
</organism>
<dbReference type="InterPro" id="IPR002639">
    <property type="entry name" value="UreF"/>
</dbReference>
<dbReference type="PANTHER" id="PTHR33620:SF1">
    <property type="entry name" value="UREASE ACCESSORY PROTEIN F"/>
    <property type="match status" value="1"/>
</dbReference>
<dbReference type="Pfam" id="PF01730">
    <property type="entry name" value="UreF"/>
    <property type="match status" value="1"/>
</dbReference>
<evidence type="ECO:0000256" key="1">
    <source>
        <dbReference type="ARBA" id="ARBA00022988"/>
    </source>
</evidence>
<dbReference type="Proteomes" id="UP001237595">
    <property type="component" value="Unassembled WGS sequence"/>
</dbReference>
<comment type="caution">
    <text evidence="4">The sequence shown here is derived from an EMBL/GenBank/DDBJ whole genome shotgun (WGS) entry which is preliminary data.</text>
</comment>
<dbReference type="PANTHER" id="PTHR33620">
    <property type="entry name" value="UREASE ACCESSORY PROTEIN F"/>
    <property type="match status" value="1"/>
</dbReference>
<dbReference type="InterPro" id="IPR038277">
    <property type="entry name" value="UreF_sf"/>
</dbReference>
<proteinExistence type="predicted"/>
<keyword evidence="2" id="KW-0143">Chaperone</keyword>